<dbReference type="SUPFAM" id="SSF53335">
    <property type="entry name" value="S-adenosyl-L-methionine-dependent methyltransferases"/>
    <property type="match status" value="1"/>
</dbReference>
<dbReference type="PANTHER" id="PTHR14614:SF10">
    <property type="entry name" value="PROTEIN N-TERMINAL AND LYSINE N-METHYLTRANSFERASE EFM7"/>
    <property type="match status" value="1"/>
</dbReference>
<dbReference type="PANTHER" id="PTHR14614">
    <property type="entry name" value="HEPATOCELLULAR CARCINOMA-ASSOCIATED ANTIGEN"/>
    <property type="match status" value="1"/>
</dbReference>
<evidence type="ECO:0000313" key="1">
    <source>
        <dbReference type="EMBL" id="KAF9449837.1"/>
    </source>
</evidence>
<dbReference type="EMBL" id="MU151119">
    <property type="protein sequence ID" value="KAF9449837.1"/>
    <property type="molecule type" value="Genomic_DNA"/>
</dbReference>
<accession>A0A9P5XED5</accession>
<dbReference type="Pfam" id="PF10294">
    <property type="entry name" value="Methyltransf_16"/>
    <property type="match status" value="1"/>
</dbReference>
<proteinExistence type="predicted"/>
<dbReference type="GO" id="GO:0005737">
    <property type="term" value="C:cytoplasm"/>
    <property type="evidence" value="ECO:0007669"/>
    <property type="project" value="TreeGrafter"/>
</dbReference>
<dbReference type="Proteomes" id="UP000807342">
    <property type="component" value="Unassembled WGS sequence"/>
</dbReference>
<reference evidence="1" key="1">
    <citation type="submission" date="2020-11" db="EMBL/GenBank/DDBJ databases">
        <authorList>
            <consortium name="DOE Joint Genome Institute"/>
            <person name="Ahrendt S."/>
            <person name="Riley R."/>
            <person name="Andreopoulos W."/>
            <person name="Labutti K."/>
            <person name="Pangilinan J."/>
            <person name="Ruiz-Duenas F.J."/>
            <person name="Barrasa J.M."/>
            <person name="Sanchez-Garcia M."/>
            <person name="Camarero S."/>
            <person name="Miyauchi S."/>
            <person name="Serrano A."/>
            <person name="Linde D."/>
            <person name="Babiker R."/>
            <person name="Drula E."/>
            <person name="Ayuso-Fernandez I."/>
            <person name="Pacheco R."/>
            <person name="Padilla G."/>
            <person name="Ferreira P."/>
            <person name="Barriuso J."/>
            <person name="Kellner H."/>
            <person name="Castanera R."/>
            <person name="Alfaro M."/>
            <person name="Ramirez L."/>
            <person name="Pisabarro A.G."/>
            <person name="Kuo A."/>
            <person name="Tritt A."/>
            <person name="Lipzen A."/>
            <person name="He G."/>
            <person name="Yan M."/>
            <person name="Ng V."/>
            <person name="Cullen D."/>
            <person name="Martin F."/>
            <person name="Rosso M.-N."/>
            <person name="Henrissat B."/>
            <person name="Hibbett D."/>
            <person name="Martinez A.T."/>
            <person name="Grigoriev I.V."/>
        </authorList>
    </citation>
    <scope>NUCLEOTIDE SEQUENCE</scope>
    <source>
        <strain evidence="1">MF-IS2</strain>
    </source>
</reference>
<protein>
    <recommendedName>
        <fullName evidence="3">Nicotinamide N-methyltransferase</fullName>
    </recommendedName>
</protein>
<comment type="caution">
    <text evidence="1">The sequence shown here is derived from an EMBL/GenBank/DDBJ whole genome shotgun (WGS) entry which is preliminary data.</text>
</comment>
<evidence type="ECO:0008006" key="3">
    <source>
        <dbReference type="Google" id="ProtNLM"/>
    </source>
</evidence>
<organism evidence="1 2">
    <name type="scientific">Macrolepiota fuliginosa MF-IS2</name>
    <dbReference type="NCBI Taxonomy" id="1400762"/>
    <lineage>
        <taxon>Eukaryota</taxon>
        <taxon>Fungi</taxon>
        <taxon>Dikarya</taxon>
        <taxon>Basidiomycota</taxon>
        <taxon>Agaricomycotina</taxon>
        <taxon>Agaricomycetes</taxon>
        <taxon>Agaricomycetidae</taxon>
        <taxon>Agaricales</taxon>
        <taxon>Agaricineae</taxon>
        <taxon>Agaricaceae</taxon>
        <taxon>Macrolepiota</taxon>
    </lineage>
</organism>
<dbReference type="AlphaFoldDB" id="A0A9P5XED5"/>
<dbReference type="InterPro" id="IPR029063">
    <property type="entry name" value="SAM-dependent_MTases_sf"/>
</dbReference>
<keyword evidence="2" id="KW-1185">Reference proteome</keyword>
<sequence length="261" mass="28528">MHLEPEPENSEDILNDSLSFLGGTTALEDDTVKYGPLVLSVAPKEGKANTLLADHLFSPALFLAERIERQLLAAPGSTVVELGAGTALPSLLLSTQQNPPSLVVVTDYPDDGIIGNLRSNVDRNRSHFNPSCTVKCEGYAWGTDSQSLLNLLPEKRQGYDIVILSDLLHFDSFHDILLSSATSLLAKTPTARLHVAAGNYTIPHVCDVFFAKAKDVGLVFEEVVPGPDETRWLGQLNISNFDDEALSLRKAACRYWIGQWQ</sequence>
<dbReference type="GO" id="GO:0008757">
    <property type="term" value="F:S-adenosylmethionine-dependent methyltransferase activity"/>
    <property type="evidence" value="ECO:0007669"/>
    <property type="project" value="UniProtKB-ARBA"/>
</dbReference>
<dbReference type="OrthoDB" id="46564at2759"/>
<dbReference type="InterPro" id="IPR019410">
    <property type="entry name" value="Methyltransf_16"/>
</dbReference>
<evidence type="ECO:0000313" key="2">
    <source>
        <dbReference type="Proteomes" id="UP000807342"/>
    </source>
</evidence>
<name>A0A9P5XED5_9AGAR</name>
<dbReference type="Gene3D" id="3.40.50.150">
    <property type="entry name" value="Vaccinia Virus protein VP39"/>
    <property type="match status" value="1"/>
</dbReference>
<gene>
    <name evidence="1" type="ORF">P691DRAFT_774421</name>
</gene>